<organism evidence="1 2">
    <name type="scientific">Thiomicrospira aerophila AL3</name>
    <dbReference type="NCBI Taxonomy" id="717772"/>
    <lineage>
        <taxon>Bacteria</taxon>
        <taxon>Pseudomonadati</taxon>
        <taxon>Pseudomonadota</taxon>
        <taxon>Gammaproteobacteria</taxon>
        <taxon>Thiotrichales</taxon>
        <taxon>Piscirickettsiaceae</taxon>
        <taxon>Thiomicrospira</taxon>
    </lineage>
</organism>
<reference evidence="1 2" key="1">
    <citation type="submission" date="2013-12" db="EMBL/GenBank/DDBJ databases">
        <authorList>
            <consortium name="DOE Joint Genome Institute"/>
            <person name="Kappler U."/>
            <person name="Huntemann M."/>
            <person name="Han J."/>
            <person name="Chen A."/>
            <person name="Kyrpides N."/>
            <person name="Mavromatis K."/>
            <person name="Markowitz V."/>
            <person name="Palaniappan K."/>
            <person name="Ivanova N."/>
            <person name="Schaumberg A."/>
            <person name="Pati A."/>
            <person name="Liolios K."/>
            <person name="Nordberg H.P."/>
            <person name="Cantor M.N."/>
            <person name="Hua S.X."/>
            <person name="Woyke T."/>
        </authorList>
    </citation>
    <scope>NUCLEOTIDE SEQUENCE [LARGE SCALE GENOMIC DNA]</scope>
    <source>
        <strain evidence="2">AL2</strain>
    </source>
</reference>
<dbReference type="OrthoDB" id="5615400at2"/>
<dbReference type="InterPro" id="IPR027417">
    <property type="entry name" value="P-loop_NTPase"/>
</dbReference>
<dbReference type="HOGENOM" id="CLU_1115355_0_0_6"/>
<dbReference type="InParanoid" id="W0DUJ3"/>
<evidence type="ECO:0000313" key="1">
    <source>
        <dbReference type="EMBL" id="AHF00551.1"/>
    </source>
</evidence>
<name>W0DUJ3_9GAMM</name>
<accession>W0DUJ3</accession>
<dbReference type="EMBL" id="CP007030">
    <property type="protein sequence ID" value="AHF00551.1"/>
    <property type="molecule type" value="Genomic_DNA"/>
</dbReference>
<dbReference type="AlphaFoldDB" id="W0DUJ3"/>
<dbReference type="RefSeq" id="WP_006459530.1">
    <property type="nucleotide sequence ID" value="NZ_CP007030.1"/>
</dbReference>
<dbReference type="STRING" id="717772.THIAE_01155"/>
<sequence length="249" mass="28000">MLQQIKLFLIGLPGSGKSTVAAKIAEVVAQAGLAESVALSLREAVGFDFARYEDEQACLVWDAREVLSFYDETWLEAFFDQADRLVISHWTQLDLIAQSRLNQQLKRWFNGQLFYADTLSNNKATALLTLKSAGYRLFSHADAQLIPLRLTMGRVVLDHLLFILEMVQQNYQRPIWRANGLLLTQEYANPVVVDMTHSQLRTGGGSLEQLDELGAGLGQLEFWLDQSFDQAQLQEWLVASLAPGERIGI</sequence>
<dbReference type="SUPFAM" id="SSF52540">
    <property type="entry name" value="P-loop containing nucleoside triphosphate hydrolases"/>
    <property type="match status" value="1"/>
</dbReference>
<gene>
    <name evidence="1" type="ORF">THIAE_01155</name>
</gene>
<keyword evidence="2" id="KW-1185">Reference proteome</keyword>
<protein>
    <submittedName>
        <fullName evidence="1">Uncharacterized protein</fullName>
    </submittedName>
</protein>
<dbReference type="Gene3D" id="3.40.50.300">
    <property type="entry name" value="P-loop containing nucleotide triphosphate hydrolases"/>
    <property type="match status" value="1"/>
</dbReference>
<dbReference type="Proteomes" id="UP000005380">
    <property type="component" value="Chromosome"/>
</dbReference>
<dbReference type="eggNOG" id="ENOG502ZI2P">
    <property type="taxonomic scope" value="Bacteria"/>
</dbReference>
<dbReference type="KEGG" id="tao:THIAE_01155"/>
<evidence type="ECO:0000313" key="2">
    <source>
        <dbReference type="Proteomes" id="UP000005380"/>
    </source>
</evidence>
<proteinExistence type="predicted"/>